<sequence length="193" mass="22144">MMNKKIVTCIASSLAVLSCMYVVPQKVMADTPTVSLEESYYYTANKDKKDKSKDEEKDKNKDDSKCKDGEKDKDKNKDKGKDHKDKGLDIFTEENCKYLSADQKKTLTECKECKEKGTPLTEDQKKSLSVMIECIFKGKLGDEKYKDFKCLIEKKGKGTKLTEEEEKKLKEYKTIIEGKDKTTAADILKQFLR</sequence>
<comment type="caution">
    <text evidence="1">The sequence shown here is derived from an EMBL/GenBank/DDBJ whole genome shotgun (WGS) entry which is preliminary data.</text>
</comment>
<dbReference type="EMBL" id="LRDH01000103">
    <property type="protein sequence ID" value="PPV15014.1"/>
    <property type="molecule type" value="Genomic_DNA"/>
</dbReference>
<gene>
    <name evidence="1" type="ORF">AWN73_12895</name>
</gene>
<organism evidence="1 2">
    <name type="scientific">Clostridium butyricum</name>
    <dbReference type="NCBI Taxonomy" id="1492"/>
    <lineage>
        <taxon>Bacteria</taxon>
        <taxon>Bacillati</taxon>
        <taxon>Bacillota</taxon>
        <taxon>Clostridia</taxon>
        <taxon>Eubacteriales</taxon>
        <taxon>Clostridiaceae</taxon>
        <taxon>Clostridium</taxon>
    </lineage>
</organism>
<dbReference type="AlphaFoldDB" id="A0A2S7FAY2"/>
<dbReference type="Proteomes" id="UP000238081">
    <property type="component" value="Unassembled WGS sequence"/>
</dbReference>
<dbReference type="PROSITE" id="PS51257">
    <property type="entry name" value="PROKAR_LIPOPROTEIN"/>
    <property type="match status" value="1"/>
</dbReference>
<evidence type="ECO:0000313" key="2">
    <source>
        <dbReference type="Proteomes" id="UP000238081"/>
    </source>
</evidence>
<reference evidence="1 2" key="1">
    <citation type="submission" date="2016-01" db="EMBL/GenBank/DDBJ databases">
        <title>Characterization of the Clostridium difficile lineages that are prevalent in Hong Kong and China.</title>
        <authorList>
            <person name="Kwok J.S.-L."/>
            <person name="Lam W.-Y."/>
            <person name="Ip M."/>
            <person name="Chan T.-F."/>
            <person name="Hawkey P.M."/>
            <person name="Tsui S.K.-W."/>
        </authorList>
    </citation>
    <scope>NUCLEOTIDE SEQUENCE [LARGE SCALE GENOMIC DNA]</scope>
    <source>
        <strain evidence="1 2">300064</strain>
    </source>
</reference>
<evidence type="ECO:0000313" key="1">
    <source>
        <dbReference type="EMBL" id="PPV15014.1"/>
    </source>
</evidence>
<proteinExistence type="predicted"/>
<dbReference type="RefSeq" id="WP_027636859.1">
    <property type="nucleotide sequence ID" value="NZ_JSEG01000005.1"/>
</dbReference>
<protein>
    <submittedName>
        <fullName evidence="1">Uncharacterized protein</fullName>
    </submittedName>
</protein>
<accession>A0A2S7FAY2</accession>
<name>A0A2S7FAY2_CLOBU</name>